<name>A0A1G9W3J0_9HYPH</name>
<reference evidence="2" key="1">
    <citation type="submission" date="2016-10" db="EMBL/GenBank/DDBJ databases">
        <authorList>
            <person name="Varghese N."/>
            <person name="Submissions S."/>
        </authorList>
    </citation>
    <scope>NUCLEOTIDE SEQUENCE [LARGE SCALE GENOMIC DNA]</scope>
    <source>
        <strain evidence="2">BL47</strain>
    </source>
</reference>
<evidence type="ECO:0000313" key="1">
    <source>
        <dbReference type="EMBL" id="SDM78635.1"/>
    </source>
</evidence>
<proteinExistence type="predicted"/>
<gene>
    <name evidence="1" type="ORF">SAMN05216360_103367</name>
</gene>
<sequence length="58" mass="6228">MSLGYLVYRPAFTGLFDPGTGFLGRLPEGPDLRDPASVAGDNGVEHTRALFNETCAEK</sequence>
<evidence type="ECO:0000313" key="2">
    <source>
        <dbReference type="Proteomes" id="UP000198704"/>
    </source>
</evidence>
<keyword evidence="2" id="KW-1185">Reference proteome</keyword>
<accession>A0A1G9W3J0</accession>
<dbReference type="Proteomes" id="UP000198704">
    <property type="component" value="Unassembled WGS sequence"/>
</dbReference>
<dbReference type="AlphaFoldDB" id="A0A1G9W3J0"/>
<protein>
    <submittedName>
        <fullName evidence="1">Uncharacterized protein</fullName>
    </submittedName>
</protein>
<dbReference type="EMBL" id="FNHS01000003">
    <property type="protein sequence ID" value="SDM78635.1"/>
    <property type="molecule type" value="Genomic_DNA"/>
</dbReference>
<organism evidence="1 2">
    <name type="scientific">Methylobacterium phyllostachyos</name>
    <dbReference type="NCBI Taxonomy" id="582672"/>
    <lineage>
        <taxon>Bacteria</taxon>
        <taxon>Pseudomonadati</taxon>
        <taxon>Pseudomonadota</taxon>
        <taxon>Alphaproteobacteria</taxon>
        <taxon>Hyphomicrobiales</taxon>
        <taxon>Methylobacteriaceae</taxon>
        <taxon>Methylobacterium</taxon>
    </lineage>
</organism>